<dbReference type="Gene3D" id="3.40.50.720">
    <property type="entry name" value="NAD(P)-binding Rossmann-like Domain"/>
    <property type="match status" value="1"/>
</dbReference>
<comment type="function">
    <text evidence="4">Catalyzes the reduction of 1-pyrroline-5-carboxylate (PCA) to L-proline.</text>
</comment>
<keyword evidence="4" id="KW-0028">Amino-acid biosynthesis</keyword>
<comment type="pathway">
    <text evidence="4">Amino-acid biosynthesis; L-proline biosynthesis; L-proline from L-glutamate 5-semialdehyde: step 1/1.</text>
</comment>
<dbReference type="SUPFAM" id="SSF51735">
    <property type="entry name" value="NAD(P)-binding Rossmann-fold domains"/>
    <property type="match status" value="1"/>
</dbReference>
<evidence type="ECO:0000256" key="3">
    <source>
        <dbReference type="ARBA" id="ARBA00023002"/>
    </source>
</evidence>
<dbReference type="InterPro" id="IPR028939">
    <property type="entry name" value="P5C_Rdtase_cat_N"/>
</dbReference>
<dbReference type="PANTHER" id="PTHR11645:SF0">
    <property type="entry name" value="PYRROLINE-5-CARBOXYLATE REDUCTASE 3"/>
    <property type="match status" value="1"/>
</dbReference>
<dbReference type="EC" id="1.5.1.2" evidence="4 5"/>
<feature type="domain" description="Pyrroline-5-carboxylate reductase catalytic N-terminal" evidence="6">
    <location>
        <begin position="10"/>
        <end position="102"/>
    </location>
</feature>
<dbReference type="InterPro" id="IPR008927">
    <property type="entry name" value="6-PGluconate_DH-like_C_sf"/>
</dbReference>
<evidence type="ECO:0000256" key="5">
    <source>
        <dbReference type="NCBIfam" id="TIGR00112"/>
    </source>
</evidence>
<dbReference type="InterPro" id="IPR036291">
    <property type="entry name" value="NAD(P)-bd_dom_sf"/>
</dbReference>
<dbReference type="NCBIfam" id="TIGR00112">
    <property type="entry name" value="proC"/>
    <property type="match status" value="1"/>
</dbReference>
<comment type="caution">
    <text evidence="8">The sequence shown here is derived from an EMBL/GenBank/DDBJ whole genome shotgun (WGS) entry which is preliminary data.</text>
</comment>
<reference evidence="8 9" key="1">
    <citation type="submission" date="2023-05" db="EMBL/GenBank/DDBJ databases">
        <title>Chelatococcus sp. nov., a moderately thermophilic bacterium isolated from hot spring microbial mat.</title>
        <authorList>
            <person name="Hu C.-J."/>
            <person name="Li W.-J."/>
        </authorList>
    </citation>
    <scope>NUCLEOTIDE SEQUENCE [LARGE SCALE GENOMIC DNA]</scope>
    <source>
        <strain evidence="8 9">SYSU G07232</strain>
    </source>
</reference>
<dbReference type="Proteomes" id="UP001321492">
    <property type="component" value="Unassembled WGS sequence"/>
</dbReference>
<evidence type="ECO:0000256" key="1">
    <source>
        <dbReference type="ARBA" id="ARBA00005525"/>
    </source>
</evidence>
<evidence type="ECO:0000313" key="8">
    <source>
        <dbReference type="EMBL" id="MDJ1159288.1"/>
    </source>
</evidence>
<evidence type="ECO:0000313" key="9">
    <source>
        <dbReference type="Proteomes" id="UP001321492"/>
    </source>
</evidence>
<keyword evidence="2 4" id="KW-0521">NADP</keyword>
<proteinExistence type="inferred from homology"/>
<keyword evidence="9" id="KW-1185">Reference proteome</keyword>
<dbReference type="Pfam" id="PF14748">
    <property type="entry name" value="P5CR_dimer"/>
    <property type="match status" value="1"/>
</dbReference>
<dbReference type="InterPro" id="IPR000304">
    <property type="entry name" value="Pyrroline-COOH_reductase"/>
</dbReference>
<dbReference type="PIRSF" id="PIRSF000193">
    <property type="entry name" value="Pyrrol-5-carb_rd"/>
    <property type="match status" value="1"/>
</dbReference>
<gene>
    <name evidence="4 8" type="primary">proC</name>
    <name evidence="8" type="ORF">QNA08_13690</name>
</gene>
<comment type="subcellular location">
    <subcellularLocation>
        <location evidence="4">Cytoplasm</location>
    </subcellularLocation>
</comment>
<dbReference type="EMBL" id="JASJEV010000008">
    <property type="protein sequence ID" value="MDJ1159288.1"/>
    <property type="molecule type" value="Genomic_DNA"/>
</dbReference>
<keyword evidence="3 4" id="KW-0560">Oxidoreductase</keyword>
<sequence>MVAALPSTLVLVGAGKMGSAMLDGWLATGMAGPGITILDPHPSADIAALADRTGIRLNPPHAEISPPEALVLAIKPQSLDAAAPEIARLAGAGTVVVSILAGKTIANLKARLPQARAVVRAMPNLPASVRRGVTAAVASRETSQAERAMADALLSGVGTVEWLSSEHLIDAVTAVSGSGPAYVFYLTECLAKAGAAAGLPEDLAIRLARATVTGAGELLHQSDLPAAKLRQNVTSPGGTTAAALDVLMNNALEPLMVKAVAAARKRAQELSG</sequence>
<keyword evidence="4" id="KW-0963">Cytoplasm</keyword>
<comment type="similarity">
    <text evidence="1 4">Belongs to the pyrroline-5-carboxylate reductase family.</text>
</comment>
<dbReference type="RefSeq" id="WP_283741287.1">
    <property type="nucleotide sequence ID" value="NZ_JASJEV010000008.1"/>
</dbReference>
<evidence type="ECO:0000259" key="6">
    <source>
        <dbReference type="Pfam" id="PF03807"/>
    </source>
</evidence>
<feature type="domain" description="Pyrroline-5-carboxylate reductase dimerisation" evidence="7">
    <location>
        <begin position="166"/>
        <end position="270"/>
    </location>
</feature>
<evidence type="ECO:0000256" key="4">
    <source>
        <dbReference type="HAMAP-Rule" id="MF_01925"/>
    </source>
</evidence>
<dbReference type="HAMAP" id="MF_01925">
    <property type="entry name" value="P5C_reductase"/>
    <property type="match status" value="1"/>
</dbReference>
<protein>
    <recommendedName>
        <fullName evidence="4 5">Pyrroline-5-carboxylate reductase</fullName>
        <shortName evidence="4">P5C reductase</shortName>
        <shortName evidence="4">P5CR</shortName>
        <ecNumber evidence="4 5">1.5.1.2</ecNumber>
    </recommendedName>
    <alternativeName>
        <fullName evidence="4">PCA reductase</fullName>
    </alternativeName>
</protein>
<dbReference type="Pfam" id="PF03807">
    <property type="entry name" value="F420_oxidored"/>
    <property type="match status" value="1"/>
</dbReference>
<dbReference type="Gene3D" id="1.10.3730.10">
    <property type="entry name" value="ProC C-terminal domain-like"/>
    <property type="match status" value="1"/>
</dbReference>
<keyword evidence="4" id="KW-0641">Proline biosynthesis</keyword>
<dbReference type="SUPFAM" id="SSF48179">
    <property type="entry name" value="6-phosphogluconate dehydrogenase C-terminal domain-like"/>
    <property type="match status" value="1"/>
</dbReference>
<accession>A0ABT7AIT0</accession>
<name>A0ABT7AIT0_9HYPH</name>
<evidence type="ECO:0000259" key="7">
    <source>
        <dbReference type="Pfam" id="PF14748"/>
    </source>
</evidence>
<comment type="catalytic activity">
    <reaction evidence="4">
        <text>L-proline + NAD(+) = (S)-1-pyrroline-5-carboxylate + NADH + 2 H(+)</text>
        <dbReference type="Rhea" id="RHEA:14105"/>
        <dbReference type="ChEBI" id="CHEBI:15378"/>
        <dbReference type="ChEBI" id="CHEBI:17388"/>
        <dbReference type="ChEBI" id="CHEBI:57540"/>
        <dbReference type="ChEBI" id="CHEBI:57945"/>
        <dbReference type="ChEBI" id="CHEBI:60039"/>
        <dbReference type="EC" id="1.5.1.2"/>
    </reaction>
</comment>
<evidence type="ECO:0000256" key="2">
    <source>
        <dbReference type="ARBA" id="ARBA00022857"/>
    </source>
</evidence>
<dbReference type="InterPro" id="IPR029036">
    <property type="entry name" value="P5CR_dimer"/>
</dbReference>
<comment type="catalytic activity">
    <reaction evidence="4">
        <text>L-proline + NADP(+) = (S)-1-pyrroline-5-carboxylate + NADPH + 2 H(+)</text>
        <dbReference type="Rhea" id="RHEA:14109"/>
        <dbReference type="ChEBI" id="CHEBI:15378"/>
        <dbReference type="ChEBI" id="CHEBI:17388"/>
        <dbReference type="ChEBI" id="CHEBI:57783"/>
        <dbReference type="ChEBI" id="CHEBI:58349"/>
        <dbReference type="ChEBI" id="CHEBI:60039"/>
        <dbReference type="EC" id="1.5.1.2"/>
    </reaction>
</comment>
<dbReference type="GO" id="GO:0004735">
    <property type="term" value="F:pyrroline-5-carboxylate reductase activity"/>
    <property type="evidence" value="ECO:0007669"/>
    <property type="project" value="UniProtKB-EC"/>
</dbReference>
<dbReference type="PANTHER" id="PTHR11645">
    <property type="entry name" value="PYRROLINE-5-CARBOXYLATE REDUCTASE"/>
    <property type="match status" value="1"/>
</dbReference>
<organism evidence="8 9">
    <name type="scientific">Chelatococcus albus</name>
    <dbReference type="NCBI Taxonomy" id="3047466"/>
    <lineage>
        <taxon>Bacteria</taxon>
        <taxon>Pseudomonadati</taxon>
        <taxon>Pseudomonadota</taxon>
        <taxon>Alphaproteobacteria</taxon>
        <taxon>Hyphomicrobiales</taxon>
        <taxon>Chelatococcaceae</taxon>
        <taxon>Chelatococcus</taxon>
    </lineage>
</organism>